<dbReference type="Proteomes" id="UP000315133">
    <property type="component" value="Unassembled WGS sequence"/>
</dbReference>
<dbReference type="InterPro" id="IPR000182">
    <property type="entry name" value="GNAT_dom"/>
</dbReference>
<organism evidence="2 3">
    <name type="scientific">Ornithinimicrobium humiphilum</name>
    <dbReference type="NCBI Taxonomy" id="125288"/>
    <lineage>
        <taxon>Bacteria</taxon>
        <taxon>Bacillati</taxon>
        <taxon>Actinomycetota</taxon>
        <taxon>Actinomycetes</taxon>
        <taxon>Micrococcales</taxon>
        <taxon>Ornithinimicrobiaceae</taxon>
        <taxon>Ornithinimicrobium</taxon>
    </lineage>
</organism>
<sequence length="269" mass="28654">MSEPVPVSRAELLELSGGDPWARWALPDPLAGAALVVADVALVERGGPRPGLWVAPLRPGLPAGAVPEGPALTAEAARVATALRLVREGLFPAARPGASISAPAEHAGTARAVLPLSEEGGDWDWMWTEAAPPPESRERLLVELDDRADAEELRAFAHAHNPRVWTRIGEGEVVRWVGVRDVAGGLVAVGGAEREASGAPHLAGILTAVPARGQGWGRVVSSALTREALREHGVCTLGMFRDNDRARRLYRGLGYRTARRWFSRRLAGS</sequence>
<dbReference type="PROSITE" id="PS51186">
    <property type="entry name" value="GNAT"/>
    <property type="match status" value="1"/>
</dbReference>
<dbReference type="GO" id="GO:0016747">
    <property type="term" value="F:acyltransferase activity, transferring groups other than amino-acyl groups"/>
    <property type="evidence" value="ECO:0007669"/>
    <property type="project" value="InterPro"/>
</dbReference>
<evidence type="ECO:0000313" key="3">
    <source>
        <dbReference type="Proteomes" id="UP000315133"/>
    </source>
</evidence>
<gene>
    <name evidence="2" type="ORF">FB476_1938</name>
</gene>
<dbReference type="Gene3D" id="3.40.630.30">
    <property type="match status" value="1"/>
</dbReference>
<accession>A0A543KPP5</accession>
<feature type="domain" description="N-acetyltransferase" evidence="1">
    <location>
        <begin position="136"/>
        <end position="269"/>
    </location>
</feature>
<keyword evidence="2" id="KW-0687">Ribonucleoprotein</keyword>
<dbReference type="Pfam" id="PF00583">
    <property type="entry name" value="Acetyltransf_1"/>
    <property type="match status" value="1"/>
</dbReference>
<proteinExistence type="predicted"/>
<dbReference type="InterPro" id="IPR016181">
    <property type="entry name" value="Acyl_CoA_acyltransferase"/>
</dbReference>
<comment type="caution">
    <text evidence="2">The sequence shown here is derived from an EMBL/GenBank/DDBJ whole genome shotgun (WGS) entry which is preliminary data.</text>
</comment>
<protein>
    <submittedName>
        <fullName evidence="2">Ribosomal protein S18 acetylase RimI-like enzyme</fullName>
    </submittedName>
</protein>
<dbReference type="RefSeq" id="WP_170233586.1">
    <property type="nucleotide sequence ID" value="NZ_BAAAIL010000004.1"/>
</dbReference>
<dbReference type="EMBL" id="VFPU01000001">
    <property type="protein sequence ID" value="TQM97042.1"/>
    <property type="molecule type" value="Genomic_DNA"/>
</dbReference>
<reference evidence="2 3" key="1">
    <citation type="submission" date="2019-06" db="EMBL/GenBank/DDBJ databases">
        <title>Sequencing the genomes of 1000 actinobacteria strains.</title>
        <authorList>
            <person name="Klenk H.-P."/>
        </authorList>
    </citation>
    <scope>NUCLEOTIDE SEQUENCE [LARGE SCALE GENOMIC DNA]</scope>
    <source>
        <strain evidence="2 3">DSM 12362</strain>
    </source>
</reference>
<evidence type="ECO:0000259" key="1">
    <source>
        <dbReference type="PROSITE" id="PS51186"/>
    </source>
</evidence>
<dbReference type="SUPFAM" id="SSF55729">
    <property type="entry name" value="Acyl-CoA N-acyltransferases (Nat)"/>
    <property type="match status" value="1"/>
</dbReference>
<dbReference type="AlphaFoldDB" id="A0A543KPP5"/>
<dbReference type="GO" id="GO:0005840">
    <property type="term" value="C:ribosome"/>
    <property type="evidence" value="ECO:0007669"/>
    <property type="project" value="UniProtKB-KW"/>
</dbReference>
<evidence type="ECO:0000313" key="2">
    <source>
        <dbReference type="EMBL" id="TQM97042.1"/>
    </source>
</evidence>
<keyword evidence="3" id="KW-1185">Reference proteome</keyword>
<keyword evidence="2" id="KW-0689">Ribosomal protein</keyword>
<name>A0A543KPP5_9MICO</name>